<keyword evidence="3" id="KW-1185">Reference proteome</keyword>
<dbReference type="EMBL" id="BAABDQ010000001">
    <property type="protein sequence ID" value="GAA3526961.1"/>
    <property type="molecule type" value="Genomic_DNA"/>
</dbReference>
<feature type="compositionally biased region" description="Basic and acidic residues" evidence="1">
    <location>
        <begin position="335"/>
        <end position="348"/>
    </location>
</feature>
<feature type="compositionally biased region" description="Acidic residues" evidence="1">
    <location>
        <begin position="192"/>
        <end position="201"/>
    </location>
</feature>
<reference evidence="3" key="1">
    <citation type="journal article" date="2019" name="Int. J. Syst. Evol. Microbiol.">
        <title>The Global Catalogue of Microorganisms (GCM) 10K type strain sequencing project: providing services to taxonomists for standard genome sequencing and annotation.</title>
        <authorList>
            <consortium name="The Broad Institute Genomics Platform"/>
            <consortium name="The Broad Institute Genome Sequencing Center for Infectious Disease"/>
            <person name="Wu L."/>
            <person name="Ma J."/>
        </authorList>
    </citation>
    <scope>NUCLEOTIDE SEQUENCE [LARGE SCALE GENOMIC DNA]</scope>
    <source>
        <strain evidence="3">JCM 17326</strain>
    </source>
</reference>
<evidence type="ECO:0000313" key="3">
    <source>
        <dbReference type="Proteomes" id="UP001500630"/>
    </source>
</evidence>
<feature type="region of interest" description="Disordered" evidence="1">
    <location>
        <begin position="1"/>
        <end position="28"/>
    </location>
</feature>
<evidence type="ECO:0008006" key="4">
    <source>
        <dbReference type="Google" id="ProtNLM"/>
    </source>
</evidence>
<comment type="caution">
    <text evidence="2">The sequence shown here is derived from an EMBL/GenBank/DDBJ whole genome shotgun (WGS) entry which is preliminary data.</text>
</comment>
<accession>A0ABP6V514</accession>
<feature type="compositionally biased region" description="Acidic residues" evidence="1">
    <location>
        <begin position="349"/>
        <end position="359"/>
    </location>
</feature>
<organism evidence="2 3">
    <name type="scientific">Nonomuraea rosea</name>
    <dbReference type="NCBI Taxonomy" id="638574"/>
    <lineage>
        <taxon>Bacteria</taxon>
        <taxon>Bacillati</taxon>
        <taxon>Actinomycetota</taxon>
        <taxon>Actinomycetes</taxon>
        <taxon>Streptosporangiales</taxon>
        <taxon>Streptosporangiaceae</taxon>
        <taxon>Nonomuraea</taxon>
    </lineage>
</organism>
<sequence length="368" mass="38024">MADTSASDNPFGDYANLGTSMDPGSIDPNFKMRHSSVRTLGTNVGSYGQDLTHMSDKTRSIDMHTMTFGVIGGGLNVAHRSVRDHAADALKQGKDVLDSWKEALATAADNTQQAEEAGKTDKTPKTPQLPKTPTTGMGKMPTAGMGKMPTTGAGEIPNTGLGDLGKDKVDPGDLGIDTPKPGDLDTPGLDPSDVDTPDLDQPDLTQPDVTQPDLTQPNVNQPDLTTPDLSSAQQPNTAVPDLSSVNQPPKTDLAGVDPNLANTAIPQVRTPDTTAYDPRTSASIPRTTVGYPEGTLGSAGPATGVGAPGSIARALNTGTPIYPPPMGGGAGGAGGEDKDRERGAHVPEEEGVWGMDDDYAPAVLGREE</sequence>
<dbReference type="Proteomes" id="UP001500630">
    <property type="component" value="Unassembled WGS sequence"/>
</dbReference>
<feature type="region of interest" description="Disordered" evidence="1">
    <location>
        <begin position="109"/>
        <end position="292"/>
    </location>
</feature>
<proteinExistence type="predicted"/>
<protein>
    <recommendedName>
        <fullName evidence="4">WXG100 family type VII secretion target</fullName>
    </recommendedName>
</protein>
<feature type="compositionally biased region" description="Polar residues" evidence="1">
    <location>
        <begin position="260"/>
        <end position="273"/>
    </location>
</feature>
<evidence type="ECO:0000313" key="2">
    <source>
        <dbReference type="EMBL" id="GAA3526961.1"/>
    </source>
</evidence>
<feature type="region of interest" description="Disordered" evidence="1">
    <location>
        <begin position="316"/>
        <end position="368"/>
    </location>
</feature>
<name>A0ABP6V514_9ACTN</name>
<gene>
    <name evidence="2" type="ORF">GCM10022419_002120</name>
</gene>
<feature type="compositionally biased region" description="Low complexity" evidence="1">
    <location>
        <begin position="125"/>
        <end position="135"/>
    </location>
</feature>
<evidence type="ECO:0000256" key="1">
    <source>
        <dbReference type="SAM" id="MobiDB-lite"/>
    </source>
</evidence>
<feature type="compositionally biased region" description="Polar residues" evidence="1">
    <location>
        <begin position="212"/>
        <end position="249"/>
    </location>
</feature>
<dbReference type="RefSeq" id="WP_345557637.1">
    <property type="nucleotide sequence ID" value="NZ_BAABDQ010000001.1"/>
</dbReference>